<name>A0A511AS73_9LACT</name>
<proteinExistence type="predicted"/>
<gene>
    <name evidence="2" type="ORF">AKA01nite_06770</name>
</gene>
<organism evidence="2 3">
    <name type="scientific">Alkalibacterium kapii</name>
    <dbReference type="NCBI Taxonomy" id="426704"/>
    <lineage>
        <taxon>Bacteria</taxon>
        <taxon>Bacillati</taxon>
        <taxon>Bacillota</taxon>
        <taxon>Bacilli</taxon>
        <taxon>Lactobacillales</taxon>
        <taxon>Carnobacteriaceae</taxon>
        <taxon>Alkalibacterium</taxon>
    </lineage>
</organism>
<feature type="domain" description="Polysaccharide pyruvyl transferase" evidence="1">
    <location>
        <begin position="14"/>
        <end position="338"/>
    </location>
</feature>
<comment type="caution">
    <text evidence="2">The sequence shown here is derived from an EMBL/GenBank/DDBJ whole genome shotgun (WGS) entry which is preliminary data.</text>
</comment>
<protein>
    <recommendedName>
        <fullName evidence="1">Polysaccharide pyruvyl transferase domain-containing protein</fullName>
    </recommendedName>
</protein>
<dbReference type="InterPro" id="IPR007345">
    <property type="entry name" value="Polysacch_pyruvyl_Trfase"/>
</dbReference>
<sequence length="402" mass="46456">MNKYVFISGGELFNKGAQAMTFIAVDQMKRRFPDAEIVLLSTSDYKRSEEEKSTYRFTILPFSTGWIYDYISGPISSAYKLKNLVKKPAKSQYQNEKEKIGKMLNDVVAWIDISGYALSSQFTANRSLDFLLRILTAKNYGIKMAIMPQSFGPFSYKGKNKVLIDYLMKKTMPYPVKIYAREQEGYDILTNELGLKNVERTYDMVLMSKELDLTNVYKELPEFPSYEDVESAIGIVPNEENFKHGKSEDVYAAYKYAIETALKHDKSVYILRHSHNDKEVCQNIKNMFKQEEVILLDKDISSLEFDILVEKLDFIIGSRFHSIVHSYKNHVPCIAIGWATKYHELLKLFGQYDYMFDVRESLDKDKLNAAVVKLLNEYENESKVISGKLADVQNSTDLFKVF</sequence>
<dbReference type="EMBL" id="BJUY01000005">
    <property type="protein sequence ID" value="GEK91055.1"/>
    <property type="molecule type" value="Genomic_DNA"/>
</dbReference>
<reference evidence="2 3" key="1">
    <citation type="submission" date="2019-07" db="EMBL/GenBank/DDBJ databases">
        <title>Whole genome shotgun sequence of Alkalibacterium kapii NBRC 103247.</title>
        <authorList>
            <person name="Hosoyama A."/>
            <person name="Uohara A."/>
            <person name="Ohji S."/>
            <person name="Ichikawa N."/>
        </authorList>
    </citation>
    <scope>NUCLEOTIDE SEQUENCE [LARGE SCALE GENOMIC DNA]</scope>
    <source>
        <strain evidence="2 3">NBRC 103247</strain>
    </source>
</reference>
<evidence type="ECO:0000259" key="1">
    <source>
        <dbReference type="Pfam" id="PF04230"/>
    </source>
</evidence>
<dbReference type="PANTHER" id="PTHR36836:SF1">
    <property type="entry name" value="COLANIC ACID BIOSYNTHESIS PROTEIN WCAK"/>
    <property type="match status" value="1"/>
</dbReference>
<dbReference type="Pfam" id="PF04230">
    <property type="entry name" value="PS_pyruv_trans"/>
    <property type="match status" value="1"/>
</dbReference>
<accession>A0A511AS73</accession>
<dbReference type="PANTHER" id="PTHR36836">
    <property type="entry name" value="COLANIC ACID BIOSYNTHESIS PROTEIN WCAK"/>
    <property type="match status" value="1"/>
</dbReference>
<dbReference type="Proteomes" id="UP000321662">
    <property type="component" value="Unassembled WGS sequence"/>
</dbReference>
<keyword evidence="3" id="KW-1185">Reference proteome</keyword>
<evidence type="ECO:0000313" key="2">
    <source>
        <dbReference type="EMBL" id="GEK91055.1"/>
    </source>
</evidence>
<dbReference type="RefSeq" id="WP_186805072.1">
    <property type="nucleotide sequence ID" value="NZ_BJUY01000005.1"/>
</dbReference>
<dbReference type="AlphaFoldDB" id="A0A511AS73"/>
<evidence type="ECO:0000313" key="3">
    <source>
        <dbReference type="Proteomes" id="UP000321662"/>
    </source>
</evidence>